<evidence type="ECO:0000313" key="2">
    <source>
        <dbReference type="EMBL" id="MCQ8239990.1"/>
    </source>
</evidence>
<reference evidence="2 3" key="1">
    <citation type="submission" date="2022-06" db="EMBL/GenBank/DDBJ databases">
        <title>Rhizosaccharibacter gen. nov. sp. nov. KSS12, endophytic bacteria isolated from sugarcane.</title>
        <authorList>
            <person name="Pitiwittayakul N."/>
        </authorList>
    </citation>
    <scope>NUCLEOTIDE SEQUENCE [LARGE SCALE GENOMIC DNA]</scope>
    <source>
        <strain evidence="2 3">KSS12</strain>
    </source>
</reference>
<accession>A0ABT1VUY6</accession>
<dbReference type="Proteomes" id="UP001524547">
    <property type="component" value="Unassembled WGS sequence"/>
</dbReference>
<evidence type="ECO:0000256" key="1">
    <source>
        <dbReference type="ARBA" id="ARBA00010105"/>
    </source>
</evidence>
<evidence type="ECO:0000313" key="3">
    <source>
        <dbReference type="Proteomes" id="UP001524547"/>
    </source>
</evidence>
<dbReference type="InterPro" id="IPR003226">
    <property type="entry name" value="MYG1_exonuclease"/>
</dbReference>
<protein>
    <submittedName>
        <fullName evidence="2">MYG1 family protein</fullName>
    </submittedName>
</protein>
<dbReference type="Pfam" id="PF03690">
    <property type="entry name" value="MYG1_exonuc"/>
    <property type="match status" value="1"/>
</dbReference>
<comment type="similarity">
    <text evidence="1">Belongs to the MYG1 family.</text>
</comment>
<dbReference type="PANTHER" id="PTHR11215:SF1">
    <property type="entry name" value="MYG1 EXONUCLEASE"/>
    <property type="match status" value="1"/>
</dbReference>
<keyword evidence="3" id="KW-1185">Reference proteome</keyword>
<dbReference type="EMBL" id="JAMZEJ010000002">
    <property type="protein sequence ID" value="MCQ8239990.1"/>
    <property type="molecule type" value="Genomic_DNA"/>
</dbReference>
<gene>
    <name evidence="2" type="ORF">NFI88_03935</name>
</gene>
<proteinExistence type="inferred from homology"/>
<name>A0ABT1VUY6_9PROT</name>
<dbReference type="PANTHER" id="PTHR11215">
    <property type="entry name" value="METAL DEPENDENT HYDROLASE - RELATED"/>
    <property type="match status" value="1"/>
</dbReference>
<dbReference type="RefSeq" id="WP_422918718.1">
    <property type="nucleotide sequence ID" value="NZ_JAMZEJ010000002.1"/>
</dbReference>
<organism evidence="2 3">
    <name type="scientific">Rhizosaccharibacter radicis</name>
    <dbReference type="NCBI Taxonomy" id="2782605"/>
    <lineage>
        <taxon>Bacteria</taxon>
        <taxon>Pseudomonadati</taxon>
        <taxon>Pseudomonadota</taxon>
        <taxon>Alphaproteobacteria</taxon>
        <taxon>Acetobacterales</taxon>
        <taxon>Acetobacteraceae</taxon>
        <taxon>Rhizosaccharibacter</taxon>
    </lineage>
</organism>
<comment type="caution">
    <text evidence="2">The sequence shown here is derived from an EMBL/GenBank/DDBJ whole genome shotgun (WGS) entry which is preliminary data.</text>
</comment>
<sequence length="312" mass="33039">MSVSLPLLVTHGGKFHLDEVFAYAVLRRALQLGPSGSDHLLVRTRDPARIAAGKIVWDVGTVYDEATERYDHHQRGAPLRPDGTPYSSAGLVWRIYGERAVLAVLGGRDADLAGPIAAEIDGGMVRRIDEVDNGIGPEGDSLGLSGLMGDFNPPWDAAGGDAAADAAFLDAAELADGLLCRRVARVAARLRGAALVRQAFRSAADPRILELDRGMPWKDVVFADGLPVLFGIYPASNGNWMVDAVPPEPGSFAQRLPLPAAWAGLQDQALADISGVPDAVFVHLRCFVAAARSREGARALAARAIALAEETP</sequence>